<dbReference type="RefSeq" id="WP_182543846.1">
    <property type="nucleotide sequence ID" value="NZ_JACGWZ010000002.1"/>
</dbReference>
<reference evidence="1 2" key="1">
    <citation type="submission" date="2020-07" db="EMBL/GenBank/DDBJ databases">
        <title>Sequencing the genomes of 1000 actinobacteria strains.</title>
        <authorList>
            <person name="Klenk H.-P."/>
        </authorList>
    </citation>
    <scope>NUCLEOTIDE SEQUENCE [LARGE SCALE GENOMIC DNA]</scope>
    <source>
        <strain evidence="1 2">DSM 45975</strain>
    </source>
</reference>
<dbReference type="AlphaFoldDB" id="A0A839DYY8"/>
<comment type="caution">
    <text evidence="1">The sequence shown here is derived from an EMBL/GenBank/DDBJ whole genome shotgun (WGS) entry which is preliminary data.</text>
</comment>
<gene>
    <name evidence="1" type="ORF">FHX42_001942</name>
</gene>
<evidence type="ECO:0000313" key="2">
    <source>
        <dbReference type="Proteomes" id="UP000569329"/>
    </source>
</evidence>
<name>A0A839DYY8_9PSEU</name>
<proteinExistence type="predicted"/>
<organism evidence="1 2">
    <name type="scientific">Halosaccharopolyspora lacisalsi</name>
    <dbReference type="NCBI Taxonomy" id="1000566"/>
    <lineage>
        <taxon>Bacteria</taxon>
        <taxon>Bacillati</taxon>
        <taxon>Actinomycetota</taxon>
        <taxon>Actinomycetes</taxon>
        <taxon>Pseudonocardiales</taxon>
        <taxon>Pseudonocardiaceae</taxon>
        <taxon>Halosaccharopolyspora</taxon>
    </lineage>
</organism>
<evidence type="ECO:0000313" key="1">
    <source>
        <dbReference type="EMBL" id="MBA8824595.1"/>
    </source>
</evidence>
<dbReference type="EMBL" id="JACGWZ010000002">
    <property type="protein sequence ID" value="MBA8824595.1"/>
    <property type="molecule type" value="Genomic_DNA"/>
</dbReference>
<sequence length="100" mass="11297">MALHRRRKSDGRAFFEDHGDELYVCDIQADGYGAVAYLQHRSGRYLLGMRDPRSSDGCYYVENSDIAENQSVRVIVCLYRDGITDYCDESSFGSTGQVTP</sequence>
<accession>A0A839DYY8</accession>
<dbReference type="Proteomes" id="UP000569329">
    <property type="component" value="Unassembled WGS sequence"/>
</dbReference>
<protein>
    <submittedName>
        <fullName evidence="1">Uncharacterized protein</fullName>
    </submittedName>
</protein>
<keyword evidence="2" id="KW-1185">Reference proteome</keyword>